<gene>
    <name evidence="2" type="ORF">I4J89_31450</name>
</gene>
<name>A0A931CEF9_9ACTN</name>
<dbReference type="EMBL" id="JADQTO010000017">
    <property type="protein sequence ID" value="MBG0565972.1"/>
    <property type="molecule type" value="Genomic_DNA"/>
</dbReference>
<dbReference type="Proteomes" id="UP000598146">
    <property type="component" value="Unassembled WGS sequence"/>
</dbReference>
<dbReference type="InterPro" id="IPR011051">
    <property type="entry name" value="RmlC_Cupin_sf"/>
</dbReference>
<accession>A0A931CEF9</accession>
<dbReference type="InterPro" id="IPR014710">
    <property type="entry name" value="RmlC-like_jellyroll"/>
</dbReference>
<dbReference type="SUPFAM" id="SSF51182">
    <property type="entry name" value="RmlC-like cupins"/>
    <property type="match status" value="1"/>
</dbReference>
<dbReference type="Gene3D" id="2.60.120.10">
    <property type="entry name" value="Jelly Rolls"/>
    <property type="match status" value="1"/>
</dbReference>
<dbReference type="AlphaFoldDB" id="A0A931CEF9"/>
<dbReference type="Pfam" id="PF07883">
    <property type="entry name" value="Cupin_2"/>
    <property type="match status" value="1"/>
</dbReference>
<evidence type="ECO:0000313" key="3">
    <source>
        <dbReference type="Proteomes" id="UP000598146"/>
    </source>
</evidence>
<comment type="caution">
    <text evidence="2">The sequence shown here is derived from an EMBL/GenBank/DDBJ whole genome shotgun (WGS) entry which is preliminary data.</text>
</comment>
<feature type="domain" description="Cupin type-2" evidence="1">
    <location>
        <begin position="1"/>
        <end position="45"/>
    </location>
</feature>
<sequence>MFYTLDGTAEFRCEGAALTAGPGDFVLLPAGPPHTFLVGADAPLRATGPGLPAETGPVDPVALGHAAARHGIDVLGPPPTH</sequence>
<organism evidence="2 3">
    <name type="scientific">Actinoplanes aureus</name>
    <dbReference type="NCBI Taxonomy" id="2792083"/>
    <lineage>
        <taxon>Bacteria</taxon>
        <taxon>Bacillati</taxon>
        <taxon>Actinomycetota</taxon>
        <taxon>Actinomycetes</taxon>
        <taxon>Micromonosporales</taxon>
        <taxon>Micromonosporaceae</taxon>
        <taxon>Actinoplanes</taxon>
    </lineage>
</organism>
<keyword evidence="3" id="KW-1185">Reference proteome</keyword>
<proteinExistence type="predicted"/>
<reference evidence="2" key="1">
    <citation type="submission" date="2020-11" db="EMBL/GenBank/DDBJ databases">
        <title>Isolation and identification of active actinomycetes.</title>
        <authorList>
            <person name="Sun X."/>
        </authorList>
    </citation>
    <scope>NUCLEOTIDE SEQUENCE</scope>
    <source>
        <strain evidence="2">NEAU-A11</strain>
    </source>
</reference>
<protein>
    <submittedName>
        <fullName evidence="2">Cupin domain-containing protein</fullName>
    </submittedName>
</protein>
<evidence type="ECO:0000313" key="2">
    <source>
        <dbReference type="EMBL" id="MBG0565972.1"/>
    </source>
</evidence>
<dbReference type="InterPro" id="IPR013096">
    <property type="entry name" value="Cupin_2"/>
</dbReference>
<evidence type="ECO:0000259" key="1">
    <source>
        <dbReference type="Pfam" id="PF07883"/>
    </source>
</evidence>